<dbReference type="Gene3D" id="1.10.357.10">
    <property type="entry name" value="Tetracycline Repressor, domain 2"/>
    <property type="match status" value="1"/>
</dbReference>
<organism evidence="6 7">
    <name type="scientific">Geodermatophilus amargosae</name>
    <dbReference type="NCBI Taxonomy" id="1296565"/>
    <lineage>
        <taxon>Bacteria</taxon>
        <taxon>Bacillati</taxon>
        <taxon>Actinomycetota</taxon>
        <taxon>Actinomycetes</taxon>
        <taxon>Geodermatophilales</taxon>
        <taxon>Geodermatophilaceae</taxon>
        <taxon>Geodermatophilus</taxon>
    </lineage>
</organism>
<evidence type="ECO:0000313" key="6">
    <source>
        <dbReference type="EMBL" id="SFT72118.1"/>
    </source>
</evidence>
<dbReference type="Pfam" id="PF17754">
    <property type="entry name" value="TetR_C_14"/>
    <property type="match status" value="1"/>
</dbReference>
<gene>
    <name evidence="6" type="ORF">SAMN05660657_02611</name>
</gene>
<evidence type="ECO:0000256" key="2">
    <source>
        <dbReference type="ARBA" id="ARBA00023125"/>
    </source>
</evidence>
<dbReference type="InterPro" id="IPR041347">
    <property type="entry name" value="MftR_C"/>
</dbReference>
<accession>A0A1I7AB22</accession>
<dbReference type="InterPro" id="IPR001647">
    <property type="entry name" value="HTH_TetR"/>
</dbReference>
<dbReference type="InterPro" id="IPR050109">
    <property type="entry name" value="HTH-type_TetR-like_transc_reg"/>
</dbReference>
<dbReference type="SUPFAM" id="SSF46689">
    <property type="entry name" value="Homeodomain-like"/>
    <property type="match status" value="1"/>
</dbReference>
<evidence type="ECO:0000256" key="4">
    <source>
        <dbReference type="PROSITE-ProRule" id="PRU00335"/>
    </source>
</evidence>
<dbReference type="GO" id="GO:0000976">
    <property type="term" value="F:transcription cis-regulatory region binding"/>
    <property type="evidence" value="ECO:0007669"/>
    <property type="project" value="TreeGrafter"/>
</dbReference>
<keyword evidence="3" id="KW-0804">Transcription</keyword>
<feature type="domain" description="HTH tetR-type" evidence="5">
    <location>
        <begin position="11"/>
        <end position="71"/>
    </location>
</feature>
<sequence>MEETAAQRRRRRLRAEVTRRAVALFAEQGYAGTSTEQVAAAADVSRSTLFRLFADKEDLLFGLEDDLLTSARAAVAGAPAGLPPWAALRSAAVSIAGQVAPLRDVLLTRERVVSGVPALQSRAAAKLRRWEAALADGLVTGRGVPEQDALLLAKLVVACFEVAQADWLAGGAGDLPDLLTAALDRLPGLLGR</sequence>
<dbReference type="PROSITE" id="PS50977">
    <property type="entry name" value="HTH_TETR_2"/>
    <property type="match status" value="1"/>
</dbReference>
<dbReference type="PANTHER" id="PTHR30055">
    <property type="entry name" value="HTH-TYPE TRANSCRIPTIONAL REGULATOR RUTR"/>
    <property type="match status" value="1"/>
</dbReference>
<evidence type="ECO:0000256" key="1">
    <source>
        <dbReference type="ARBA" id="ARBA00023015"/>
    </source>
</evidence>
<dbReference type="AlphaFoldDB" id="A0A1I7AB22"/>
<name>A0A1I7AB22_9ACTN</name>
<dbReference type="STRING" id="1296565.SAMN05660657_02611"/>
<dbReference type="RefSeq" id="WP_175551575.1">
    <property type="nucleotide sequence ID" value="NZ_FPBA01000008.1"/>
</dbReference>
<feature type="DNA-binding region" description="H-T-H motif" evidence="4">
    <location>
        <begin position="34"/>
        <end position="53"/>
    </location>
</feature>
<keyword evidence="7" id="KW-1185">Reference proteome</keyword>
<dbReference type="Proteomes" id="UP000199546">
    <property type="component" value="Unassembled WGS sequence"/>
</dbReference>
<dbReference type="GO" id="GO:0003700">
    <property type="term" value="F:DNA-binding transcription factor activity"/>
    <property type="evidence" value="ECO:0007669"/>
    <property type="project" value="TreeGrafter"/>
</dbReference>
<reference evidence="7" key="1">
    <citation type="submission" date="2016-10" db="EMBL/GenBank/DDBJ databases">
        <authorList>
            <person name="Varghese N."/>
            <person name="Submissions S."/>
        </authorList>
    </citation>
    <scope>NUCLEOTIDE SEQUENCE [LARGE SCALE GENOMIC DNA]</scope>
    <source>
        <strain evidence="7">DSM 46136</strain>
    </source>
</reference>
<evidence type="ECO:0000259" key="5">
    <source>
        <dbReference type="PROSITE" id="PS50977"/>
    </source>
</evidence>
<protein>
    <submittedName>
        <fullName evidence="6">Transcriptional regulator, TetR family</fullName>
    </submittedName>
</protein>
<dbReference type="EMBL" id="FPBA01000008">
    <property type="protein sequence ID" value="SFT72118.1"/>
    <property type="molecule type" value="Genomic_DNA"/>
</dbReference>
<dbReference type="PRINTS" id="PR00455">
    <property type="entry name" value="HTHTETR"/>
</dbReference>
<keyword evidence="1" id="KW-0805">Transcription regulation</keyword>
<keyword evidence="2 4" id="KW-0238">DNA-binding</keyword>
<proteinExistence type="predicted"/>
<dbReference type="PANTHER" id="PTHR30055:SF238">
    <property type="entry name" value="MYCOFACTOCIN BIOSYNTHESIS TRANSCRIPTIONAL REGULATOR MFTR-RELATED"/>
    <property type="match status" value="1"/>
</dbReference>
<evidence type="ECO:0000313" key="7">
    <source>
        <dbReference type="Proteomes" id="UP000199546"/>
    </source>
</evidence>
<dbReference type="InterPro" id="IPR009057">
    <property type="entry name" value="Homeodomain-like_sf"/>
</dbReference>
<dbReference type="Pfam" id="PF00440">
    <property type="entry name" value="TetR_N"/>
    <property type="match status" value="1"/>
</dbReference>
<evidence type="ECO:0000256" key="3">
    <source>
        <dbReference type="ARBA" id="ARBA00023163"/>
    </source>
</evidence>